<dbReference type="EMBL" id="JYIW01000024">
    <property type="protein sequence ID" value="KJL29451.1"/>
    <property type="molecule type" value="Genomic_DNA"/>
</dbReference>
<dbReference type="PANTHER" id="PTHR33490:SF6">
    <property type="entry name" value="SLL1049 PROTEIN"/>
    <property type="match status" value="1"/>
</dbReference>
<dbReference type="SUPFAM" id="SSF54001">
    <property type="entry name" value="Cysteine proteinases"/>
    <property type="match status" value="1"/>
</dbReference>
<dbReference type="PATRIC" id="fig|82380.11.peg.2120"/>
<accession>A0A0F0LD28</accession>
<evidence type="ECO:0000313" key="2">
    <source>
        <dbReference type="EMBL" id="KJL29451.1"/>
    </source>
</evidence>
<gene>
    <name evidence="2" type="ORF">RS83_02081</name>
</gene>
<dbReference type="InterPro" id="IPR038765">
    <property type="entry name" value="Papain-like_cys_pep_sf"/>
</dbReference>
<dbReference type="SMART" id="SM00460">
    <property type="entry name" value="TGc"/>
    <property type="match status" value="1"/>
</dbReference>
<dbReference type="InterPro" id="IPR002931">
    <property type="entry name" value="Transglutaminase-like"/>
</dbReference>
<dbReference type="Proteomes" id="UP000033640">
    <property type="component" value="Unassembled WGS sequence"/>
</dbReference>
<reference evidence="2 3" key="1">
    <citation type="submission" date="2015-02" db="EMBL/GenBank/DDBJ databases">
        <title>Draft genome sequences of ten Microbacterium spp. with emphasis on heavy metal contaminated environments.</title>
        <authorList>
            <person name="Corretto E."/>
        </authorList>
    </citation>
    <scope>NUCLEOTIDE SEQUENCE [LARGE SCALE GENOMIC DNA]</scope>
    <source>
        <strain evidence="2 3">BEL4b</strain>
    </source>
</reference>
<name>A0A0F0LD28_9MICO</name>
<dbReference type="AlphaFoldDB" id="A0A0F0LD28"/>
<protein>
    <recommendedName>
        <fullName evidence="1">Transglutaminase-like domain-containing protein</fullName>
    </recommendedName>
</protein>
<dbReference type="OrthoDB" id="9804023at2"/>
<organism evidence="2 3">
    <name type="scientific">Microbacterium oxydans</name>
    <dbReference type="NCBI Taxonomy" id="82380"/>
    <lineage>
        <taxon>Bacteria</taxon>
        <taxon>Bacillati</taxon>
        <taxon>Actinomycetota</taxon>
        <taxon>Actinomycetes</taxon>
        <taxon>Micrococcales</taxon>
        <taxon>Microbacteriaceae</taxon>
        <taxon>Microbacterium</taxon>
    </lineage>
</organism>
<dbReference type="Pfam" id="PF01841">
    <property type="entry name" value="Transglut_core"/>
    <property type="match status" value="1"/>
</dbReference>
<dbReference type="Pfam" id="PF08379">
    <property type="entry name" value="Bact_transglu_N"/>
    <property type="match status" value="1"/>
</dbReference>
<dbReference type="RefSeq" id="WP_045279393.1">
    <property type="nucleotide sequence ID" value="NZ_CAKKLT010000081.1"/>
</dbReference>
<feature type="domain" description="Transglutaminase-like" evidence="1">
    <location>
        <begin position="169"/>
        <end position="236"/>
    </location>
</feature>
<evidence type="ECO:0000259" key="1">
    <source>
        <dbReference type="SMART" id="SM00460"/>
    </source>
</evidence>
<proteinExistence type="predicted"/>
<sequence length="281" mass="30668">MSRLRIVHRTGFRYEKPATASYNEARMLPHSREGQFVLQANLEISPTATQHSYADYWDTRVSTFELLTPHQLLTVTATSVVDVRVTPRARTSIDWEELAARIPQSLSLAECVVQTPATAPDEEMLELAARIKGGGGSVEDVASEICRTIGEAMEYQSGVTGVNSTAREAWAARTGVCQDIAHVALGVLRATGIPARYVSGYLHPDPTASIGQPVIGESHAWVEWYSGEWHGYDPTNLADIGESHVYVGHGRDYTDVAPLRGVYAGPSASELFVSVEVTRLD</sequence>
<comment type="caution">
    <text evidence="2">The sequence shown here is derived from an EMBL/GenBank/DDBJ whole genome shotgun (WGS) entry which is preliminary data.</text>
</comment>
<dbReference type="PANTHER" id="PTHR33490">
    <property type="entry name" value="BLR5614 PROTEIN-RELATED"/>
    <property type="match status" value="1"/>
</dbReference>
<evidence type="ECO:0000313" key="3">
    <source>
        <dbReference type="Proteomes" id="UP000033640"/>
    </source>
</evidence>
<dbReference type="Gene3D" id="3.10.620.30">
    <property type="match status" value="1"/>
</dbReference>
<dbReference type="InterPro" id="IPR013589">
    <property type="entry name" value="Bac_transglu_N"/>
</dbReference>